<gene>
    <name evidence="1" type="ORF">A4A59_005110</name>
</gene>
<evidence type="ECO:0000313" key="2">
    <source>
        <dbReference type="Proteomes" id="UP000076193"/>
    </source>
</evidence>
<keyword evidence="1" id="KW-0012">Acyltransferase</keyword>
<accession>A0ACD5F7T8</accession>
<evidence type="ECO:0000313" key="1">
    <source>
        <dbReference type="EMBL" id="XKQ41271.1"/>
    </source>
</evidence>
<reference evidence="1" key="1">
    <citation type="submission" date="2024-10" db="EMBL/GenBank/DDBJ databases">
        <title>Strain of Rhizobium-related bacteria isolated fromm roots of Vavilovia formosa.</title>
        <authorList>
            <person name="Kimeklis A."/>
            <person name="Afonin A."/>
        </authorList>
    </citation>
    <scope>NUCLEOTIDE SEQUENCE</scope>
    <source>
        <strain evidence="1">Vaf12</strain>
    </source>
</reference>
<dbReference type="EMBL" id="CP171844">
    <property type="protein sequence ID" value="XKQ41271.1"/>
    <property type="molecule type" value="Genomic_DNA"/>
</dbReference>
<proteinExistence type="predicted"/>
<dbReference type="Proteomes" id="UP000076193">
    <property type="component" value="Chromosome"/>
</dbReference>
<protein>
    <submittedName>
        <fullName evidence="1">GNAT family N-acetyltransferase</fullName>
        <ecNumber evidence="1">2.3.-.-</ecNumber>
    </submittedName>
</protein>
<keyword evidence="1" id="KW-0808">Transferase</keyword>
<dbReference type="EC" id="2.3.-.-" evidence="1"/>
<sequence>MDDAAAWVRTVAISAECQGKGYGRMLMTGLEKLASQHGVKRLLVNAARDAVGFYRALGWTVVEAGGETPVLTKELRTGP</sequence>
<name>A0ACD5F7T8_RHILE</name>
<organism evidence="1 2">
    <name type="scientific">Rhizobium leguminosarum</name>
    <dbReference type="NCBI Taxonomy" id="384"/>
    <lineage>
        <taxon>Bacteria</taxon>
        <taxon>Pseudomonadati</taxon>
        <taxon>Pseudomonadota</taxon>
        <taxon>Alphaproteobacteria</taxon>
        <taxon>Hyphomicrobiales</taxon>
        <taxon>Rhizobiaceae</taxon>
        <taxon>Rhizobium/Agrobacterium group</taxon>
        <taxon>Rhizobium</taxon>
    </lineage>
</organism>